<evidence type="ECO:0000313" key="3">
    <source>
        <dbReference type="Proteomes" id="UP000295499"/>
    </source>
</evidence>
<feature type="chain" id="PRO_5020602512" description="DUF4369 domain-containing protein" evidence="1">
    <location>
        <begin position="19"/>
        <end position="227"/>
    </location>
</feature>
<dbReference type="Proteomes" id="UP000295499">
    <property type="component" value="Unassembled WGS sequence"/>
</dbReference>
<sequence>MKTRLILLFLMGPLWLTAQNINYVIDGQILDTTNARYAYLMTISYQVALSSDKVFQVEPVTDGKFEFKGNFDLAGRPYQEASIFFSRRGNISKEEIQSKYRNFVWPSRYDRVVKTITLDSMTLEVSSAINARDAKIVAGGKLAALYDAYALSSKNDYKDVLELIKHNPDSQATFDTINSLSGRFSYKDEIPTFWGTPLTLFPLLSERLRNSQAGKILKAKIDNDSKL</sequence>
<dbReference type="EMBL" id="SNWM01000004">
    <property type="protein sequence ID" value="TDO20822.1"/>
    <property type="molecule type" value="Genomic_DNA"/>
</dbReference>
<accession>A0A4R6IFG4</accession>
<evidence type="ECO:0000313" key="2">
    <source>
        <dbReference type="EMBL" id="TDO20822.1"/>
    </source>
</evidence>
<name>A0A4R6IFG4_9SPHI</name>
<gene>
    <name evidence="2" type="ORF">CLV32_3456</name>
</gene>
<evidence type="ECO:0008006" key="4">
    <source>
        <dbReference type="Google" id="ProtNLM"/>
    </source>
</evidence>
<reference evidence="2 3" key="1">
    <citation type="submission" date="2019-03" db="EMBL/GenBank/DDBJ databases">
        <title>Genomic Encyclopedia of Archaeal and Bacterial Type Strains, Phase II (KMG-II): from individual species to whole genera.</title>
        <authorList>
            <person name="Goeker M."/>
        </authorList>
    </citation>
    <scope>NUCLEOTIDE SEQUENCE [LARGE SCALE GENOMIC DNA]</scope>
    <source>
        <strain evidence="2 3">DSM 19034</strain>
    </source>
</reference>
<dbReference type="AlphaFoldDB" id="A0A4R6IFG4"/>
<keyword evidence="3" id="KW-1185">Reference proteome</keyword>
<dbReference type="OrthoDB" id="755094at2"/>
<proteinExistence type="predicted"/>
<protein>
    <recommendedName>
        <fullName evidence="4">DUF4369 domain-containing protein</fullName>
    </recommendedName>
</protein>
<dbReference type="RefSeq" id="WP_133557627.1">
    <property type="nucleotide sequence ID" value="NZ_SNWM01000004.1"/>
</dbReference>
<comment type="caution">
    <text evidence="2">The sequence shown here is derived from an EMBL/GenBank/DDBJ whole genome shotgun (WGS) entry which is preliminary data.</text>
</comment>
<evidence type="ECO:0000256" key="1">
    <source>
        <dbReference type="SAM" id="SignalP"/>
    </source>
</evidence>
<keyword evidence="1" id="KW-0732">Signal</keyword>
<organism evidence="2 3">
    <name type="scientific">Pedobacter duraquae</name>
    <dbReference type="NCBI Taxonomy" id="425511"/>
    <lineage>
        <taxon>Bacteria</taxon>
        <taxon>Pseudomonadati</taxon>
        <taxon>Bacteroidota</taxon>
        <taxon>Sphingobacteriia</taxon>
        <taxon>Sphingobacteriales</taxon>
        <taxon>Sphingobacteriaceae</taxon>
        <taxon>Pedobacter</taxon>
    </lineage>
</organism>
<feature type="signal peptide" evidence="1">
    <location>
        <begin position="1"/>
        <end position="18"/>
    </location>
</feature>